<dbReference type="InterPro" id="IPR029028">
    <property type="entry name" value="Alpha/beta_knot_MTases"/>
</dbReference>
<dbReference type="RefSeq" id="WP_010885468.1">
    <property type="nucleotide sequence ID" value="NZ_DUJN01000002.1"/>
</dbReference>
<dbReference type="PANTHER" id="PTHR12636">
    <property type="entry name" value="NEP1/MRA1"/>
    <property type="match status" value="1"/>
</dbReference>
<feature type="site" description="Interaction with substrate rRNA" evidence="10">
    <location>
        <position position="65"/>
    </location>
</feature>
<evidence type="ECO:0000313" key="12">
    <source>
        <dbReference type="Proteomes" id="UP000617544"/>
    </source>
</evidence>
<dbReference type="GeneID" id="1443706"/>
<name>A0A832WIN2_PYRHR</name>
<evidence type="ECO:0000256" key="2">
    <source>
        <dbReference type="ARBA" id="ARBA00011738"/>
    </source>
</evidence>
<sequence>MEEKKRLHLIIADAELETVPPEILDHPAIVNYAKRRKKRPEKIILDSTYHHAALRQLEDGERRGRPDIVHICLLNALDSILNKEDRLRVYVHTRNDYVIYIKPETRLPRNYNRFIGLMENLFEKGAVPEDLELLRMEKKTLNELIEEINPDVVFIMHEEGELMIPKNFGKLLDKFKKPTVIVGGFPHGDFKSKVDGVKISLYREPLMAWTIVNEVIVSYEWEVIKKFKS</sequence>
<dbReference type="GO" id="GO:0070475">
    <property type="term" value="P:rRNA base methylation"/>
    <property type="evidence" value="ECO:0007669"/>
    <property type="project" value="InterPro"/>
</dbReference>
<reference evidence="11" key="1">
    <citation type="journal article" date="2020" name="bioRxiv">
        <title>A rank-normalized archaeal taxonomy based on genome phylogeny resolves widespread incomplete and uneven classifications.</title>
        <authorList>
            <person name="Rinke C."/>
            <person name="Chuvochina M."/>
            <person name="Mussig A.J."/>
            <person name="Chaumeil P.-A."/>
            <person name="Waite D.W."/>
            <person name="Whitman W.B."/>
            <person name="Parks D.H."/>
            <person name="Hugenholtz P."/>
        </authorList>
    </citation>
    <scope>NUCLEOTIDE SEQUENCE</scope>
    <source>
        <strain evidence="11">UBA8834</strain>
    </source>
</reference>
<dbReference type="EMBL" id="DUJN01000002">
    <property type="protein sequence ID" value="HII60382.1"/>
    <property type="molecule type" value="Genomic_DNA"/>
</dbReference>
<dbReference type="AlphaFoldDB" id="A0A832WIN2"/>
<evidence type="ECO:0000256" key="6">
    <source>
        <dbReference type="ARBA" id="ARBA00022679"/>
    </source>
</evidence>
<keyword evidence="5 10" id="KW-0489">Methyltransferase</keyword>
<evidence type="ECO:0000256" key="10">
    <source>
        <dbReference type="HAMAP-Rule" id="MF_00554"/>
    </source>
</evidence>
<dbReference type="EC" id="2.1.1.-" evidence="10"/>
<dbReference type="GO" id="GO:0019843">
    <property type="term" value="F:rRNA binding"/>
    <property type="evidence" value="ECO:0007669"/>
    <property type="project" value="UniProtKB-UniRule"/>
</dbReference>
<keyword evidence="6 10" id="KW-0808">Transferase</keyword>
<dbReference type="PANTHER" id="PTHR12636:SF5">
    <property type="entry name" value="RIBOSOMAL RNA SMALL SUBUNIT METHYLTRANSFERASE NEP1"/>
    <property type="match status" value="1"/>
</dbReference>
<evidence type="ECO:0000256" key="9">
    <source>
        <dbReference type="ARBA" id="ARBA00022884"/>
    </source>
</evidence>
<feature type="binding site" evidence="10">
    <location>
        <position position="188"/>
    </location>
    <ligand>
        <name>S-adenosyl-L-methionine</name>
        <dbReference type="ChEBI" id="CHEBI:59789"/>
    </ligand>
</feature>
<feature type="site" description="Interaction with substrate rRNA" evidence="10">
    <location>
        <position position="106"/>
    </location>
</feature>
<dbReference type="Pfam" id="PF03587">
    <property type="entry name" value="EMG1"/>
    <property type="match status" value="1"/>
</dbReference>
<evidence type="ECO:0000256" key="1">
    <source>
        <dbReference type="ARBA" id="ARBA00008115"/>
    </source>
</evidence>
<evidence type="ECO:0000256" key="8">
    <source>
        <dbReference type="ARBA" id="ARBA00022730"/>
    </source>
</evidence>
<comment type="caution">
    <text evidence="11">The sequence shown here is derived from an EMBL/GenBank/DDBJ whole genome shotgun (WGS) entry which is preliminary data.</text>
</comment>
<feature type="binding site" evidence="10">
    <location>
        <begin position="201"/>
        <end position="206"/>
    </location>
    <ligand>
        <name>S-adenosyl-L-methionine</name>
        <dbReference type="ChEBI" id="CHEBI:59789"/>
    </ligand>
</feature>
<feature type="site" description="Interaction with substrate rRNA" evidence="10">
    <location>
        <position position="113"/>
    </location>
</feature>
<dbReference type="InterPro" id="IPR005304">
    <property type="entry name" value="Rbsml_bgen_MeTrfase_EMG1/NEP1"/>
</dbReference>
<feature type="binding site" evidence="10">
    <location>
        <position position="183"/>
    </location>
    <ligand>
        <name>S-adenosyl-L-methionine</name>
        <dbReference type="ChEBI" id="CHEBI:59789"/>
    </ligand>
</feature>
<comment type="function">
    <text evidence="10">Methyltransferase involved in ribosomal biogenesis. Specifically catalyzes the N1-methylation of the pseudouridine corresponding to position 914 in M.jannaschii 16S rRNA.</text>
</comment>
<comment type="similarity">
    <text evidence="1 10">Belongs to the class IV-like SAM-binding methyltransferase superfamily. RNA methyltransferase NEP1 family.</text>
</comment>
<evidence type="ECO:0000256" key="7">
    <source>
        <dbReference type="ARBA" id="ARBA00022691"/>
    </source>
</evidence>
<accession>A0A832WIN2</accession>
<evidence type="ECO:0000256" key="5">
    <source>
        <dbReference type="ARBA" id="ARBA00022603"/>
    </source>
</evidence>
<proteinExistence type="inferred from homology"/>
<comment type="catalytic activity">
    <reaction evidence="10">
        <text>a pseudouridine in rRNA + S-adenosyl-L-methionine = an N(1)-methylpseudouridine in rRNA + S-adenosyl-L-homocysteine + H(+)</text>
        <dbReference type="Rhea" id="RHEA:46696"/>
        <dbReference type="Rhea" id="RHEA-COMP:11634"/>
        <dbReference type="Rhea" id="RHEA-COMP:13933"/>
        <dbReference type="ChEBI" id="CHEBI:15378"/>
        <dbReference type="ChEBI" id="CHEBI:57856"/>
        <dbReference type="ChEBI" id="CHEBI:59789"/>
        <dbReference type="ChEBI" id="CHEBI:65314"/>
        <dbReference type="ChEBI" id="CHEBI:74890"/>
    </reaction>
</comment>
<protein>
    <recommendedName>
        <fullName evidence="10">Ribosomal RNA small subunit methyltransferase Nep1</fullName>
        <ecNumber evidence="10">2.1.1.-</ecNumber>
    </recommendedName>
    <alternativeName>
        <fullName evidence="10">16S rRNA (pseudouridine-N1-)-methyltransferase Nep1</fullName>
    </alternativeName>
</protein>
<comment type="subunit">
    <text evidence="2 10">Homodimer.</text>
</comment>
<dbReference type="InterPro" id="IPR029026">
    <property type="entry name" value="tRNA_m1G_MTases_N"/>
</dbReference>
<keyword evidence="9 10" id="KW-0694">RNA-binding</keyword>
<dbReference type="OMA" id="VYVHTRN"/>
<dbReference type="Gene3D" id="3.40.1280.10">
    <property type="match status" value="1"/>
</dbReference>
<keyword evidence="7 10" id="KW-0949">S-adenosyl-L-methionine</keyword>
<evidence type="ECO:0000256" key="4">
    <source>
        <dbReference type="ARBA" id="ARBA00022552"/>
    </source>
</evidence>
<organism evidence="11 12">
    <name type="scientific">Pyrococcus horikoshii</name>
    <dbReference type="NCBI Taxonomy" id="53953"/>
    <lineage>
        <taxon>Archaea</taxon>
        <taxon>Methanobacteriati</taxon>
        <taxon>Methanobacteriota</taxon>
        <taxon>Thermococci</taxon>
        <taxon>Thermococcales</taxon>
        <taxon>Thermococcaceae</taxon>
        <taxon>Pyrococcus</taxon>
    </lineage>
</organism>
<dbReference type="NCBIfam" id="NF003205">
    <property type="entry name" value="PRK04171.1-5"/>
    <property type="match status" value="1"/>
</dbReference>
<keyword evidence="4 10" id="KW-0698">rRNA processing</keyword>
<feature type="site" description="Interaction with substrate rRNA" evidence="10">
    <location>
        <position position="109"/>
    </location>
</feature>
<evidence type="ECO:0000256" key="3">
    <source>
        <dbReference type="ARBA" id="ARBA00022517"/>
    </source>
</evidence>
<dbReference type="SUPFAM" id="SSF75217">
    <property type="entry name" value="alpha/beta knot"/>
    <property type="match status" value="1"/>
</dbReference>
<evidence type="ECO:0000313" key="11">
    <source>
        <dbReference type="EMBL" id="HII60382.1"/>
    </source>
</evidence>
<dbReference type="Proteomes" id="UP000617544">
    <property type="component" value="Unassembled WGS sequence"/>
</dbReference>
<dbReference type="CDD" id="cd18088">
    <property type="entry name" value="Nep1-like"/>
    <property type="match status" value="1"/>
</dbReference>
<dbReference type="HAMAP" id="MF_00554">
    <property type="entry name" value="NEP1"/>
    <property type="match status" value="1"/>
</dbReference>
<dbReference type="GO" id="GO:0070037">
    <property type="term" value="F:rRNA (pseudouridine) methyltransferase activity"/>
    <property type="evidence" value="ECO:0007669"/>
    <property type="project" value="UniProtKB-UniRule"/>
</dbReference>
<dbReference type="InterPro" id="IPR023503">
    <property type="entry name" value="Ribosome_NEP1_arc"/>
</dbReference>
<dbReference type="NCBIfam" id="NF003207">
    <property type="entry name" value="PRK04171.2-2"/>
    <property type="match status" value="1"/>
</dbReference>
<keyword evidence="8 10" id="KW-0699">rRNA-binding</keyword>
<keyword evidence="3 10" id="KW-0690">Ribosome biogenesis</keyword>
<dbReference type="SMR" id="A0A832WIN2"/>
<gene>
    <name evidence="10" type="primary">nep1</name>
    <name evidence="11" type="ORF">HA331_01220</name>
</gene>
<feature type="site" description="Stabilizes Arg-xx" evidence="10">
    <location>
        <position position="67"/>
    </location>
</feature>
<dbReference type="FunFam" id="3.40.1280.10:FF:000042">
    <property type="entry name" value="Ribosomal RNA small subunit methyltransferase Nep1"/>
    <property type="match status" value="1"/>
</dbReference>